<dbReference type="InterPro" id="IPR011035">
    <property type="entry name" value="Ribosomal_bL25/Gln-tRNA_synth"/>
</dbReference>
<evidence type="ECO:0000259" key="21">
    <source>
        <dbReference type="Pfam" id="PF04558"/>
    </source>
</evidence>
<dbReference type="Pfam" id="PF04557">
    <property type="entry name" value="tRNA_synt_1c_R2"/>
    <property type="match status" value="1"/>
</dbReference>
<dbReference type="InterPro" id="IPR020056">
    <property type="entry name" value="Rbsml_bL25/Gln-tRNA_synth_N"/>
</dbReference>
<keyword evidence="5" id="KW-0597">Phosphoprotein</keyword>
<dbReference type="Pfam" id="PF00749">
    <property type="entry name" value="tRNA-synt_1c"/>
    <property type="match status" value="1"/>
</dbReference>
<dbReference type="GO" id="GO:0005829">
    <property type="term" value="C:cytosol"/>
    <property type="evidence" value="ECO:0007669"/>
    <property type="project" value="UniProtKB-SubCell"/>
</dbReference>
<evidence type="ECO:0000256" key="5">
    <source>
        <dbReference type="ARBA" id="ARBA00022553"/>
    </source>
</evidence>
<dbReference type="InterPro" id="IPR020058">
    <property type="entry name" value="Glu/Gln-tRNA-synth_Ib_cat-dom"/>
</dbReference>
<sequence>MAETLTLFTSIGLSEQKAKETLKNESLSSALRGAISQAQSIMGPNLDKATGTLLYSMTSRLKDVRHLTFLTEYIGHRKITTDLQLSAALEFLKNHPNDLIVQPEFDAACGVGVVVTPEQIEESVEAVVKKYENQLLKERYHFNMGLLMGEARAGLKWADGKSIKNEVDMQVLHLLGSKTEADLEKKPKGKHGNSLTRGDCDGLCCAFLVIFLFCSLGENYKTEGYVVTPNTMDLLNKHLEITGGQVRTRFPPEPNGILHIGHAKAINFNFGYAKANDGICFLRYDDTNPEKEEEKYFTGIRDMVEWLGYKPYKVTYASDNFQELYDLAVELIRRGHAYVCHQRVEELKGHNPPPSPWRDRPVEESLILFERMRKGMFSEAEVTLRMKMVMEDGKQDPVAYRIKYTPHHRTGDTWCIYPTYDYTHCLCDSIENITHSLCTKEFQARRSSYYWLCNALDVYCPVQWEYGRLNLTYTVVSKRKIIKLVEMGAVRDWDDPRLFTLTALRRRGFPPEAINNFCARVGVTVAQTTIEPHLLEACVRDVLNDTAPRAMAVLEPLKVTITNLYHSLVQVPDFPANEERGSHKVPFTRTIYIERSDFREVMEKGYKRLTPDQPVGLRHAGYVISLQKSIKDNSGKVVELEVTCTKTDSAEKPKAFIHWVSQPLKCEVRLYENLFKHSYPEDSQVVPEGFLSDINHDSLQVIENALVDYSVSGAKVFDKFQFERVGYFSLDPDSTKEKLVFNRTVTLKEDPGKI</sequence>
<dbReference type="EC" id="6.1.1.18" evidence="3"/>
<keyword evidence="7 17" id="KW-0547">Nucleotide-binding</keyword>
<evidence type="ECO:0000313" key="23">
    <source>
        <dbReference type="Ensembl" id="ENSSFOP00015054815.1"/>
    </source>
</evidence>
<comment type="function">
    <text evidence="14">Glutamine--tRNA ligase. Plays a critical role in brain development.</text>
</comment>
<dbReference type="PRINTS" id="PR00987">
    <property type="entry name" value="TRNASYNTHGLU"/>
</dbReference>
<reference evidence="23" key="2">
    <citation type="submission" date="2025-08" db="UniProtKB">
        <authorList>
            <consortium name="Ensembl"/>
        </authorList>
    </citation>
    <scope>IDENTIFICATION</scope>
</reference>
<reference evidence="23" key="3">
    <citation type="submission" date="2025-09" db="UniProtKB">
        <authorList>
            <consortium name="Ensembl"/>
        </authorList>
    </citation>
    <scope>IDENTIFICATION</scope>
</reference>
<dbReference type="InterPro" id="IPR042558">
    <property type="entry name" value="Gln-tRNA-synth_Ib_RNA-bd_N_1"/>
</dbReference>
<dbReference type="InterPro" id="IPR049437">
    <property type="entry name" value="tRNA-synt_1c_C2"/>
</dbReference>
<evidence type="ECO:0000256" key="10">
    <source>
        <dbReference type="ARBA" id="ARBA00022990"/>
    </source>
</evidence>
<evidence type="ECO:0000256" key="3">
    <source>
        <dbReference type="ARBA" id="ARBA00012836"/>
    </source>
</evidence>
<reference evidence="23 24" key="1">
    <citation type="submission" date="2019-04" db="EMBL/GenBank/DDBJ databases">
        <authorList>
            <consortium name="Wellcome Sanger Institute Data Sharing"/>
        </authorList>
    </citation>
    <scope>NUCLEOTIDE SEQUENCE [LARGE SCALE GENOMIC DNA]</scope>
</reference>
<comment type="subunit">
    <text evidence="15">Monomer. Part of a multisubunit complex that groups tRNA ligases for Arg (RARS1), Asp (DARS1), Gln (QARS1), Ile (IARS1), Leu (LARS1), Lys (KARS1), Met (MARS1) the bifunctional ligase for Glu and Pro (EPRS1) and the auxiliary subunits AIMP1/p43, AIMP2/p38 and EEF1E1/p18. Interacts with RARS1. Part of a complex composed of RARS1, QARS1 and AIMP1.</text>
</comment>
<dbReference type="FunFam" id="2.40.240.10:FF:000008">
    <property type="entry name" value="probable glutamine--tRNA ligase"/>
    <property type="match status" value="1"/>
</dbReference>
<dbReference type="PROSITE" id="PS00178">
    <property type="entry name" value="AA_TRNA_LIGASE_I"/>
    <property type="match status" value="1"/>
</dbReference>
<dbReference type="GeneTree" id="ENSGT00550000074972"/>
<name>A0A8C9TZZ0_SCLFO</name>
<dbReference type="InterPro" id="IPR007639">
    <property type="entry name" value="Gln-tRNA-synth_Ib_RNA-bd_N"/>
</dbReference>
<evidence type="ECO:0000256" key="2">
    <source>
        <dbReference type="ARBA" id="ARBA00005594"/>
    </source>
</evidence>
<dbReference type="InterPro" id="IPR050132">
    <property type="entry name" value="Gln/Glu-tRNA_Ligase"/>
</dbReference>
<dbReference type="InterPro" id="IPR020059">
    <property type="entry name" value="Glu/Gln-tRNA-synth_Ib_codon-bd"/>
</dbReference>
<evidence type="ECO:0000256" key="8">
    <source>
        <dbReference type="ARBA" id="ARBA00022840"/>
    </source>
</evidence>
<feature type="domain" description="Glutamyl/glutaminyl-tRNA synthetase class Ib anti-codon binding" evidence="19">
    <location>
        <begin position="547"/>
        <end position="644"/>
    </location>
</feature>
<dbReference type="InterPro" id="IPR007638">
    <property type="entry name" value="Gln-tRNA-synth_Ib_RNA-bd_2"/>
</dbReference>
<feature type="domain" description="Glutaminyl-tRNA synthetase class Ib non-specific RNA-binding" evidence="20">
    <location>
        <begin position="163"/>
        <end position="190"/>
    </location>
</feature>
<evidence type="ECO:0000256" key="11">
    <source>
        <dbReference type="ARBA" id="ARBA00023146"/>
    </source>
</evidence>
<accession>A0A8C9TZZ0</accession>
<gene>
    <name evidence="23" type="primary">QARS1</name>
    <name evidence="23" type="synonym">qars1</name>
</gene>
<dbReference type="Gene3D" id="1.10.10.2420">
    <property type="match status" value="1"/>
</dbReference>
<keyword evidence="9 17" id="KW-0648">Protein biosynthesis</keyword>
<dbReference type="FunFam" id="3.40.50.620:FF:000049">
    <property type="entry name" value="Probable glutamine--tRNA ligase"/>
    <property type="match status" value="1"/>
</dbReference>
<evidence type="ECO:0000259" key="18">
    <source>
        <dbReference type="Pfam" id="PF00749"/>
    </source>
</evidence>
<organism evidence="23 24">
    <name type="scientific">Scleropages formosus</name>
    <name type="common">Asian bonytongue</name>
    <name type="synonym">Osteoglossum formosum</name>
    <dbReference type="NCBI Taxonomy" id="113540"/>
    <lineage>
        <taxon>Eukaryota</taxon>
        <taxon>Metazoa</taxon>
        <taxon>Chordata</taxon>
        <taxon>Craniata</taxon>
        <taxon>Vertebrata</taxon>
        <taxon>Euteleostomi</taxon>
        <taxon>Actinopterygii</taxon>
        <taxon>Neopterygii</taxon>
        <taxon>Teleostei</taxon>
        <taxon>Osteoglossocephala</taxon>
        <taxon>Osteoglossomorpha</taxon>
        <taxon>Osteoglossiformes</taxon>
        <taxon>Osteoglossidae</taxon>
        <taxon>Scleropages</taxon>
    </lineage>
</organism>
<comment type="subcellular location">
    <subcellularLocation>
        <location evidence="1">Cytoplasm</location>
        <location evidence="1">Cytosol</location>
    </subcellularLocation>
</comment>
<evidence type="ECO:0000256" key="16">
    <source>
        <dbReference type="ARBA" id="ARBA00073804"/>
    </source>
</evidence>
<keyword evidence="4" id="KW-0963">Cytoplasm</keyword>
<dbReference type="GO" id="GO:0005524">
    <property type="term" value="F:ATP binding"/>
    <property type="evidence" value="ECO:0007669"/>
    <property type="project" value="UniProtKB-KW"/>
</dbReference>
<dbReference type="AlphaFoldDB" id="A0A8C9TZZ0"/>
<comment type="similarity">
    <text evidence="2 17">Belongs to the class-I aminoacyl-tRNA synthetase family.</text>
</comment>
<dbReference type="Ensembl" id="ENSSFOT00015039298.1">
    <property type="protein sequence ID" value="ENSSFOP00015054815.1"/>
    <property type="gene ID" value="ENSSFOG00015015812.2"/>
</dbReference>
<keyword evidence="10" id="KW-0007">Acetylation</keyword>
<evidence type="ECO:0000259" key="22">
    <source>
        <dbReference type="Pfam" id="PF20974"/>
    </source>
</evidence>
<dbReference type="GO" id="GO:0004819">
    <property type="term" value="F:glutamine-tRNA ligase activity"/>
    <property type="evidence" value="ECO:0007669"/>
    <property type="project" value="UniProtKB-EC"/>
</dbReference>
<dbReference type="Pfam" id="PF20974">
    <property type="entry name" value="tRNA-synt_1c_C2"/>
    <property type="match status" value="1"/>
</dbReference>
<evidence type="ECO:0000256" key="15">
    <source>
        <dbReference type="ARBA" id="ARBA00062609"/>
    </source>
</evidence>
<proteinExistence type="inferred from homology"/>
<dbReference type="SUPFAM" id="SSF52374">
    <property type="entry name" value="Nucleotidylyl transferase"/>
    <property type="match status" value="1"/>
</dbReference>
<evidence type="ECO:0000256" key="1">
    <source>
        <dbReference type="ARBA" id="ARBA00004514"/>
    </source>
</evidence>
<dbReference type="Gene3D" id="3.40.50.620">
    <property type="entry name" value="HUPs"/>
    <property type="match status" value="1"/>
</dbReference>
<dbReference type="FunFam" id="1.10.10.2420:FF:000001">
    <property type="entry name" value="Glutamine--tRNA ligase cytoplasmic"/>
    <property type="match status" value="1"/>
</dbReference>
<keyword evidence="6 17" id="KW-0436">Ligase</keyword>
<dbReference type="FunFam" id="1.10.8.1290:FF:000001">
    <property type="entry name" value="Glutamine--tRNA ligase"/>
    <property type="match status" value="1"/>
</dbReference>
<keyword evidence="24" id="KW-1185">Reference proteome</keyword>
<dbReference type="PANTHER" id="PTHR43097:SF4">
    <property type="entry name" value="GLUTAMINE--TRNA LIGASE"/>
    <property type="match status" value="1"/>
</dbReference>
<feature type="domain" description="tRNA synthetases class I (E and Q) anti-codon binding" evidence="22">
    <location>
        <begin position="656"/>
        <end position="731"/>
    </location>
</feature>
<dbReference type="CDD" id="cd00807">
    <property type="entry name" value="GlnRS_core"/>
    <property type="match status" value="1"/>
</dbReference>
<evidence type="ECO:0000256" key="13">
    <source>
        <dbReference type="ARBA" id="ARBA00048270"/>
    </source>
</evidence>
<dbReference type="Gene3D" id="1.10.8.1290">
    <property type="entry name" value="Glutaminyl-tRNA synthetase, non-specific RNA binding region part 1, domain 1"/>
    <property type="match status" value="1"/>
</dbReference>
<dbReference type="InterPro" id="IPR000924">
    <property type="entry name" value="Glu/Gln-tRNA-synth"/>
</dbReference>
<dbReference type="Pfam" id="PF04558">
    <property type="entry name" value="tRNA_synt_1c_R1"/>
    <property type="match status" value="1"/>
</dbReference>
<keyword evidence="8 17" id="KW-0067">ATP-binding</keyword>
<evidence type="ECO:0000256" key="9">
    <source>
        <dbReference type="ARBA" id="ARBA00022917"/>
    </source>
</evidence>
<dbReference type="Gene3D" id="2.40.240.10">
    <property type="entry name" value="Ribosomal Protein L25, Chain P"/>
    <property type="match status" value="2"/>
</dbReference>
<dbReference type="InterPro" id="IPR014729">
    <property type="entry name" value="Rossmann-like_a/b/a_fold"/>
</dbReference>
<dbReference type="GO" id="GO:0006425">
    <property type="term" value="P:glutaminyl-tRNA aminoacylation"/>
    <property type="evidence" value="ECO:0007669"/>
    <property type="project" value="InterPro"/>
</dbReference>
<evidence type="ECO:0000313" key="24">
    <source>
        <dbReference type="Proteomes" id="UP000694397"/>
    </source>
</evidence>
<evidence type="ECO:0000259" key="20">
    <source>
        <dbReference type="Pfam" id="PF04557"/>
    </source>
</evidence>
<comment type="catalytic activity">
    <reaction evidence="13">
        <text>tRNA(Gln) + L-glutamine + ATP = L-glutaminyl-tRNA(Gln) + AMP + diphosphate</text>
        <dbReference type="Rhea" id="RHEA:20121"/>
        <dbReference type="Rhea" id="RHEA-COMP:9662"/>
        <dbReference type="Rhea" id="RHEA-COMP:9681"/>
        <dbReference type="ChEBI" id="CHEBI:30616"/>
        <dbReference type="ChEBI" id="CHEBI:33019"/>
        <dbReference type="ChEBI" id="CHEBI:58359"/>
        <dbReference type="ChEBI" id="CHEBI:78442"/>
        <dbReference type="ChEBI" id="CHEBI:78521"/>
        <dbReference type="ChEBI" id="CHEBI:456215"/>
        <dbReference type="EC" id="6.1.1.18"/>
    </reaction>
</comment>
<dbReference type="FunFam" id="2.40.240.10:FF:000006">
    <property type="entry name" value="Putative glutamine--tRNA ligase"/>
    <property type="match status" value="1"/>
</dbReference>
<dbReference type="GO" id="GO:0017101">
    <property type="term" value="C:aminoacyl-tRNA synthetase multienzyme complex"/>
    <property type="evidence" value="ECO:0007669"/>
    <property type="project" value="TreeGrafter"/>
</dbReference>
<dbReference type="NCBIfam" id="TIGR00440">
    <property type="entry name" value="glnS"/>
    <property type="match status" value="1"/>
</dbReference>
<dbReference type="InterPro" id="IPR004514">
    <property type="entry name" value="Gln-tRNA-synth"/>
</dbReference>
<feature type="domain" description="Glutamyl/glutaminyl-tRNA synthetase class Ib catalytic" evidence="18">
    <location>
        <begin position="245"/>
        <end position="544"/>
    </location>
</feature>
<dbReference type="Proteomes" id="UP000694397">
    <property type="component" value="Chromosome 2"/>
</dbReference>
<dbReference type="PANTHER" id="PTHR43097">
    <property type="entry name" value="GLUTAMINE-TRNA LIGASE"/>
    <property type="match status" value="1"/>
</dbReference>
<evidence type="ECO:0000256" key="17">
    <source>
        <dbReference type="RuleBase" id="RU363037"/>
    </source>
</evidence>
<protein>
    <recommendedName>
        <fullName evidence="16">Glutamine--tRNA ligase</fullName>
        <ecNumber evidence="3">6.1.1.18</ecNumber>
    </recommendedName>
    <alternativeName>
        <fullName evidence="12">Glutaminyl-tRNA synthetase</fullName>
    </alternativeName>
</protein>
<evidence type="ECO:0000256" key="7">
    <source>
        <dbReference type="ARBA" id="ARBA00022741"/>
    </source>
</evidence>
<keyword evidence="11 17" id="KW-0030">Aminoacyl-tRNA synthetase</keyword>
<evidence type="ECO:0000256" key="6">
    <source>
        <dbReference type="ARBA" id="ARBA00022598"/>
    </source>
</evidence>
<feature type="domain" description="Glutaminyl-tRNA synthetase class Ib non-specific RNA-binding" evidence="21">
    <location>
        <begin position="3"/>
        <end position="160"/>
    </location>
</feature>
<dbReference type="InterPro" id="IPR042559">
    <property type="entry name" value="Gln-tRNA-synth_Ib_RNA-bd_N_2"/>
</dbReference>
<evidence type="ECO:0000256" key="14">
    <source>
        <dbReference type="ARBA" id="ARBA00058106"/>
    </source>
</evidence>
<dbReference type="Pfam" id="PF03950">
    <property type="entry name" value="tRNA-synt_1c_C"/>
    <property type="match status" value="1"/>
</dbReference>
<evidence type="ECO:0000256" key="4">
    <source>
        <dbReference type="ARBA" id="ARBA00022490"/>
    </source>
</evidence>
<dbReference type="InterPro" id="IPR001412">
    <property type="entry name" value="aa-tRNA-synth_I_CS"/>
</dbReference>
<evidence type="ECO:0000256" key="12">
    <source>
        <dbReference type="ARBA" id="ARBA00030466"/>
    </source>
</evidence>
<dbReference type="SUPFAM" id="SSF50715">
    <property type="entry name" value="Ribosomal protein L25-like"/>
    <property type="match status" value="1"/>
</dbReference>
<evidence type="ECO:0000259" key="19">
    <source>
        <dbReference type="Pfam" id="PF03950"/>
    </source>
</evidence>